<dbReference type="GO" id="GO:0016020">
    <property type="term" value="C:membrane"/>
    <property type="evidence" value="ECO:0007669"/>
    <property type="project" value="TreeGrafter"/>
</dbReference>
<organism evidence="10 11">
    <name type="scientific">Skermanella aerolata</name>
    <dbReference type="NCBI Taxonomy" id="393310"/>
    <lineage>
        <taxon>Bacteria</taxon>
        <taxon>Pseudomonadati</taxon>
        <taxon>Pseudomonadota</taxon>
        <taxon>Alphaproteobacteria</taxon>
        <taxon>Rhodospirillales</taxon>
        <taxon>Azospirillaceae</taxon>
        <taxon>Skermanella</taxon>
    </lineage>
</organism>
<dbReference type="Pfam" id="PF13432">
    <property type="entry name" value="TPR_16"/>
    <property type="match status" value="1"/>
</dbReference>
<evidence type="ECO:0000256" key="5">
    <source>
        <dbReference type="ARBA" id="ARBA00022833"/>
    </source>
</evidence>
<sequence>MALRLPRKLVVKVRILAVAFAAVAMVGMSAAPAEAQQQQRRLQFIRDAEIEHIIRTYAEPIFEVSGINGDSVEIALVKDASLNAFVAGGMNLFIHTGLLLESESPGELIGVIAHEIGHIAGGHLIRSQEAMEGASAQAILSALLGLGAALATGEAGAGAAILGGGTEMARRSYLAYSRAQESTADQAALGYMDQAGISARGLLNFLEKLGNQDLRPTDRQDAFVRTHPLTLDRIESVRYHVEHSRVSDKPLPASYDDMHARMRAKLLGFVQPQIALHRFRESDTALPARYGRAIALYQRGDIRQALPMIDQLIKEEPNNPFFHELKGQVLLENSRVAEAIPPYRRSVELLPDSALLRSSLAHALIESNDDRVLDEALRNLKVAAEEEPRTPFTWRLIATVYGRQNQQGMLSYALAEEAMARGDRGVARFHAEKAEHELPTGSPGWIRAQDIRTATDRPPKR</sequence>
<feature type="chain" id="PRO_5022187016" evidence="8">
    <location>
        <begin position="36"/>
        <end position="461"/>
    </location>
</feature>
<dbReference type="InterPro" id="IPR001915">
    <property type="entry name" value="Peptidase_M48"/>
</dbReference>
<dbReference type="SMART" id="SM00028">
    <property type="entry name" value="TPR"/>
    <property type="match status" value="2"/>
</dbReference>
<evidence type="ECO:0000256" key="7">
    <source>
        <dbReference type="SAM" id="MobiDB-lite"/>
    </source>
</evidence>
<keyword evidence="4" id="KW-0378">Hydrolase</keyword>
<keyword evidence="11" id="KW-1185">Reference proteome</keyword>
<dbReference type="EMBL" id="BJYZ01000002">
    <property type="protein sequence ID" value="GEO36491.1"/>
    <property type="molecule type" value="Genomic_DNA"/>
</dbReference>
<keyword evidence="8" id="KW-0732">Signal</keyword>
<dbReference type="RefSeq" id="WP_084720382.1">
    <property type="nucleotide sequence ID" value="NZ_BJYZ01000002.1"/>
</dbReference>
<dbReference type="InterPro" id="IPR019734">
    <property type="entry name" value="TPR_rpt"/>
</dbReference>
<dbReference type="OrthoDB" id="9814887at2"/>
<evidence type="ECO:0000256" key="2">
    <source>
        <dbReference type="ARBA" id="ARBA00022670"/>
    </source>
</evidence>
<dbReference type="GO" id="GO:0051603">
    <property type="term" value="P:proteolysis involved in protein catabolic process"/>
    <property type="evidence" value="ECO:0007669"/>
    <property type="project" value="TreeGrafter"/>
</dbReference>
<evidence type="ECO:0000256" key="1">
    <source>
        <dbReference type="ARBA" id="ARBA00001947"/>
    </source>
</evidence>
<dbReference type="Gene3D" id="1.25.40.10">
    <property type="entry name" value="Tetratricopeptide repeat domain"/>
    <property type="match status" value="1"/>
</dbReference>
<dbReference type="Pfam" id="PF01435">
    <property type="entry name" value="Peptidase_M48"/>
    <property type="match status" value="1"/>
</dbReference>
<keyword evidence="6" id="KW-0482">Metalloprotease</keyword>
<evidence type="ECO:0000256" key="3">
    <source>
        <dbReference type="ARBA" id="ARBA00022723"/>
    </source>
</evidence>
<dbReference type="InterPro" id="IPR051156">
    <property type="entry name" value="Mito/Outer_Membr_Metalloprot"/>
</dbReference>
<dbReference type="Proteomes" id="UP000321523">
    <property type="component" value="Unassembled WGS sequence"/>
</dbReference>
<feature type="signal peptide" evidence="8">
    <location>
        <begin position="1"/>
        <end position="35"/>
    </location>
</feature>
<keyword evidence="5" id="KW-0862">Zinc</keyword>
<evidence type="ECO:0000313" key="11">
    <source>
        <dbReference type="Proteomes" id="UP000321523"/>
    </source>
</evidence>
<protein>
    <submittedName>
        <fullName evidence="10">Peptidase M48</fullName>
    </submittedName>
</protein>
<dbReference type="InterPro" id="IPR011990">
    <property type="entry name" value="TPR-like_helical_dom_sf"/>
</dbReference>
<feature type="compositionally biased region" description="Basic and acidic residues" evidence="7">
    <location>
        <begin position="449"/>
        <end position="461"/>
    </location>
</feature>
<dbReference type="GO" id="GO:0004222">
    <property type="term" value="F:metalloendopeptidase activity"/>
    <property type="evidence" value="ECO:0007669"/>
    <property type="project" value="InterPro"/>
</dbReference>
<dbReference type="PANTHER" id="PTHR22726:SF1">
    <property type="entry name" value="METALLOENDOPEPTIDASE OMA1, MITOCHONDRIAL"/>
    <property type="match status" value="1"/>
</dbReference>
<dbReference type="AlphaFoldDB" id="A0A512DJ52"/>
<keyword evidence="2" id="KW-0645">Protease</keyword>
<dbReference type="CDD" id="cd07324">
    <property type="entry name" value="M48C_Oma1-like"/>
    <property type="match status" value="1"/>
</dbReference>
<dbReference type="PANTHER" id="PTHR22726">
    <property type="entry name" value="METALLOENDOPEPTIDASE OMA1"/>
    <property type="match status" value="1"/>
</dbReference>
<evidence type="ECO:0000259" key="9">
    <source>
        <dbReference type="Pfam" id="PF01435"/>
    </source>
</evidence>
<evidence type="ECO:0000313" key="10">
    <source>
        <dbReference type="EMBL" id="GEO36491.1"/>
    </source>
</evidence>
<name>A0A512DJ52_9PROT</name>
<dbReference type="Gene3D" id="3.30.2010.10">
    <property type="entry name" value="Metalloproteases ('zincins'), catalytic domain"/>
    <property type="match status" value="1"/>
</dbReference>
<evidence type="ECO:0000256" key="4">
    <source>
        <dbReference type="ARBA" id="ARBA00022801"/>
    </source>
</evidence>
<accession>A0A512DJ52</accession>
<proteinExistence type="predicted"/>
<comment type="cofactor">
    <cofactor evidence="1">
        <name>Zn(2+)</name>
        <dbReference type="ChEBI" id="CHEBI:29105"/>
    </cofactor>
</comment>
<comment type="caution">
    <text evidence="10">The sequence shown here is derived from an EMBL/GenBank/DDBJ whole genome shotgun (WGS) entry which is preliminary data.</text>
</comment>
<gene>
    <name evidence="10" type="ORF">SAE02_06390</name>
</gene>
<dbReference type="SUPFAM" id="SSF48452">
    <property type="entry name" value="TPR-like"/>
    <property type="match status" value="1"/>
</dbReference>
<evidence type="ECO:0000256" key="8">
    <source>
        <dbReference type="SAM" id="SignalP"/>
    </source>
</evidence>
<reference evidence="10 11" key="1">
    <citation type="submission" date="2019-07" db="EMBL/GenBank/DDBJ databases">
        <title>Whole genome shotgun sequence of Skermanella aerolata NBRC 106429.</title>
        <authorList>
            <person name="Hosoyama A."/>
            <person name="Uohara A."/>
            <person name="Ohji S."/>
            <person name="Ichikawa N."/>
        </authorList>
    </citation>
    <scope>NUCLEOTIDE SEQUENCE [LARGE SCALE GENOMIC DNA]</scope>
    <source>
        <strain evidence="10 11">NBRC 106429</strain>
    </source>
</reference>
<keyword evidence="3" id="KW-0479">Metal-binding</keyword>
<evidence type="ECO:0000256" key="6">
    <source>
        <dbReference type="ARBA" id="ARBA00023049"/>
    </source>
</evidence>
<feature type="region of interest" description="Disordered" evidence="7">
    <location>
        <begin position="438"/>
        <end position="461"/>
    </location>
</feature>
<feature type="domain" description="Peptidase M48" evidence="9">
    <location>
        <begin position="47"/>
        <end position="239"/>
    </location>
</feature>
<dbReference type="GO" id="GO:0046872">
    <property type="term" value="F:metal ion binding"/>
    <property type="evidence" value="ECO:0007669"/>
    <property type="project" value="UniProtKB-KW"/>
</dbReference>